<reference evidence="1 2" key="1">
    <citation type="journal article" date="2014" name="BMC Genomics">
        <title>Genome and secretome analysis of the hemibiotrophic fungal pathogen, Moniliophthora roreri, which causes frosty pod rot disease of cacao: mechanisms of the biotrophic and necrotrophic phases.</title>
        <authorList>
            <person name="Meinhardt L.W."/>
            <person name="Costa G.G.L."/>
            <person name="Thomazella D.P.T."/>
            <person name="Teixeira P.J.P.L."/>
            <person name="Carazzolle M.F."/>
            <person name="Schuster S.C."/>
            <person name="Carlson J.E."/>
            <person name="Guiltinan M.J."/>
            <person name="Mieczkowski P."/>
            <person name="Farmer A."/>
            <person name="Ramaraj T."/>
            <person name="Crozier J."/>
            <person name="Davis R.E."/>
            <person name="Shao J."/>
            <person name="Melnick R.L."/>
            <person name="Pereira G.A.G."/>
            <person name="Bailey B.A."/>
        </authorList>
    </citation>
    <scope>NUCLEOTIDE SEQUENCE [LARGE SCALE GENOMIC DNA]</scope>
    <source>
        <strain evidence="1 2">MCA 2997</strain>
    </source>
</reference>
<dbReference type="OrthoDB" id="2789670at2759"/>
<organism evidence="1 2">
    <name type="scientific">Moniliophthora roreri (strain MCA 2997)</name>
    <name type="common">Cocoa frosty pod rot fungus</name>
    <name type="synonym">Crinipellis roreri</name>
    <dbReference type="NCBI Taxonomy" id="1381753"/>
    <lineage>
        <taxon>Eukaryota</taxon>
        <taxon>Fungi</taxon>
        <taxon>Dikarya</taxon>
        <taxon>Basidiomycota</taxon>
        <taxon>Agaricomycotina</taxon>
        <taxon>Agaricomycetes</taxon>
        <taxon>Agaricomycetidae</taxon>
        <taxon>Agaricales</taxon>
        <taxon>Marasmiineae</taxon>
        <taxon>Marasmiaceae</taxon>
        <taxon>Moniliophthora</taxon>
    </lineage>
</organism>
<keyword evidence="2" id="KW-1185">Reference proteome</keyword>
<evidence type="ECO:0000313" key="1">
    <source>
        <dbReference type="EMBL" id="ESK92809.1"/>
    </source>
</evidence>
<dbReference type="AlphaFoldDB" id="V2YM90"/>
<dbReference type="SUPFAM" id="SSF48264">
    <property type="entry name" value="Cytochrome P450"/>
    <property type="match status" value="1"/>
</dbReference>
<dbReference type="GO" id="GO:0016705">
    <property type="term" value="F:oxidoreductase activity, acting on paired donors, with incorporation or reduction of molecular oxygen"/>
    <property type="evidence" value="ECO:0007669"/>
    <property type="project" value="InterPro"/>
</dbReference>
<comment type="caution">
    <text evidence="1">The sequence shown here is derived from an EMBL/GenBank/DDBJ whole genome shotgun (WGS) entry which is preliminary data.</text>
</comment>
<dbReference type="GO" id="GO:0005506">
    <property type="term" value="F:iron ion binding"/>
    <property type="evidence" value="ECO:0007669"/>
    <property type="project" value="InterPro"/>
</dbReference>
<dbReference type="HOGENOM" id="CLU_2400173_0_0_1"/>
<dbReference type="InterPro" id="IPR036396">
    <property type="entry name" value="Cyt_P450_sf"/>
</dbReference>
<dbReference type="InterPro" id="IPR001128">
    <property type="entry name" value="Cyt_P450"/>
</dbReference>
<proteinExistence type="predicted"/>
<name>V2YM90_MONRO</name>
<dbReference type="Proteomes" id="UP000017559">
    <property type="component" value="Unassembled WGS sequence"/>
</dbReference>
<dbReference type="KEGG" id="mrr:Moror_1123"/>
<dbReference type="GO" id="GO:0020037">
    <property type="term" value="F:heme binding"/>
    <property type="evidence" value="ECO:0007669"/>
    <property type="project" value="InterPro"/>
</dbReference>
<dbReference type="Gene3D" id="1.10.630.10">
    <property type="entry name" value="Cytochrome P450"/>
    <property type="match status" value="1"/>
</dbReference>
<dbReference type="EMBL" id="AWSO01000246">
    <property type="protein sequence ID" value="ESK92809.1"/>
    <property type="molecule type" value="Genomic_DNA"/>
</dbReference>
<protein>
    <submittedName>
        <fullName evidence="1">Cytochrome p450</fullName>
    </submittedName>
</protein>
<dbReference type="GO" id="GO:0004497">
    <property type="term" value="F:monooxygenase activity"/>
    <property type="evidence" value="ECO:0007669"/>
    <property type="project" value="InterPro"/>
</dbReference>
<accession>V2YM90</accession>
<sequence>MMFTGTLSFIFSMTCYPEYQIKAQEELDRVVGSKRLLDFTDHDSLPYCKALGLEDGYARDAFLLNQRCSSQLQRSCRFLTSRTHWTRMKTLSR</sequence>
<gene>
    <name evidence="1" type="ORF">Moror_1123</name>
</gene>
<evidence type="ECO:0000313" key="2">
    <source>
        <dbReference type="Proteomes" id="UP000017559"/>
    </source>
</evidence>
<dbReference type="Pfam" id="PF00067">
    <property type="entry name" value="p450"/>
    <property type="match status" value="1"/>
</dbReference>